<reference evidence="2 3" key="1">
    <citation type="submission" date="2019-07" db="EMBL/GenBank/DDBJ databases">
        <title>Pseudomonas mangiferae sp. nov., isolated from bark of mango tree in Thailand.</title>
        <authorList>
            <person name="Srisuk N."/>
            <person name="Anurat P."/>
        </authorList>
    </citation>
    <scope>NUCLEOTIDE SEQUENCE [LARGE SCALE GENOMIC DNA]</scope>
    <source>
        <strain evidence="2 3">DMKU_BBB3-04</strain>
    </source>
</reference>
<evidence type="ECO:0000313" key="2">
    <source>
        <dbReference type="EMBL" id="TRX76131.1"/>
    </source>
</evidence>
<keyword evidence="3" id="KW-1185">Reference proteome</keyword>
<proteinExistence type="predicted"/>
<dbReference type="AlphaFoldDB" id="A0A553H302"/>
<accession>A0A553H302</accession>
<dbReference type="RefSeq" id="WP_143486759.1">
    <property type="nucleotide sequence ID" value="NZ_VJOY01000002.1"/>
</dbReference>
<dbReference type="Proteomes" id="UP000315235">
    <property type="component" value="Unassembled WGS sequence"/>
</dbReference>
<dbReference type="PROSITE" id="PS00409">
    <property type="entry name" value="PROKAR_NTER_METHYL"/>
    <property type="match status" value="1"/>
</dbReference>
<dbReference type="Gene3D" id="3.30.700.10">
    <property type="entry name" value="Glycoprotein, Type 4 Pilin"/>
    <property type="match status" value="1"/>
</dbReference>
<evidence type="ECO:0000313" key="3">
    <source>
        <dbReference type="Proteomes" id="UP000315235"/>
    </source>
</evidence>
<keyword evidence="1" id="KW-1133">Transmembrane helix</keyword>
<gene>
    <name evidence="2" type="ORF">FM069_02780</name>
</gene>
<dbReference type="NCBIfam" id="TIGR02532">
    <property type="entry name" value="IV_pilin_GFxxxE"/>
    <property type="match status" value="1"/>
</dbReference>
<dbReference type="OrthoDB" id="5296638at2"/>
<sequence length="131" mass="14229">MKSRGFSLVELLIVVTVLGIMGAIAIPSYSNYVIRSNRSEGKALLMDAAARQERFFAQNNVYASSVSDLRLDTQSSNKLYTLSIPTASTTDYKLQATPQNAQVRDKCGSLTVTAAGVRDVTGTASKEECWK</sequence>
<dbReference type="FunFam" id="3.30.700.10:FF:000002">
    <property type="entry name" value="Type 4 fimbrial biogenesis protein PilE"/>
    <property type="match status" value="1"/>
</dbReference>
<keyword evidence="1" id="KW-0812">Transmembrane</keyword>
<name>A0A553H302_9PSED</name>
<dbReference type="Pfam" id="PF07963">
    <property type="entry name" value="N_methyl"/>
    <property type="match status" value="1"/>
</dbReference>
<keyword evidence="1" id="KW-0472">Membrane</keyword>
<comment type="caution">
    <text evidence="2">The sequence shown here is derived from an EMBL/GenBank/DDBJ whole genome shotgun (WGS) entry which is preliminary data.</text>
</comment>
<feature type="transmembrane region" description="Helical" evidence="1">
    <location>
        <begin position="6"/>
        <end position="29"/>
    </location>
</feature>
<dbReference type="InterPro" id="IPR031982">
    <property type="entry name" value="PilE-like"/>
</dbReference>
<dbReference type="Pfam" id="PF16732">
    <property type="entry name" value="ComP_DUS"/>
    <property type="match status" value="1"/>
</dbReference>
<protein>
    <submittedName>
        <fullName evidence="2">Type IV pilin protein</fullName>
    </submittedName>
</protein>
<organism evidence="2 3">
    <name type="scientific">Pseudomonas mangiferae</name>
    <dbReference type="NCBI Taxonomy" id="2593654"/>
    <lineage>
        <taxon>Bacteria</taxon>
        <taxon>Pseudomonadati</taxon>
        <taxon>Pseudomonadota</taxon>
        <taxon>Gammaproteobacteria</taxon>
        <taxon>Pseudomonadales</taxon>
        <taxon>Pseudomonadaceae</taxon>
        <taxon>Pseudomonas</taxon>
    </lineage>
</organism>
<dbReference type="EMBL" id="VJOY01000002">
    <property type="protein sequence ID" value="TRX76131.1"/>
    <property type="molecule type" value="Genomic_DNA"/>
</dbReference>
<evidence type="ECO:0000256" key="1">
    <source>
        <dbReference type="SAM" id="Phobius"/>
    </source>
</evidence>
<dbReference type="GO" id="GO:0043683">
    <property type="term" value="P:type IV pilus assembly"/>
    <property type="evidence" value="ECO:0007669"/>
    <property type="project" value="InterPro"/>
</dbReference>
<dbReference type="InterPro" id="IPR012902">
    <property type="entry name" value="N_methyl_site"/>
</dbReference>
<dbReference type="SUPFAM" id="SSF54523">
    <property type="entry name" value="Pili subunits"/>
    <property type="match status" value="1"/>
</dbReference>
<dbReference type="InterPro" id="IPR045584">
    <property type="entry name" value="Pilin-like"/>
</dbReference>